<gene>
    <name evidence="2" type="ORF">CARUB_v10002363mg</name>
</gene>
<name>R0FIL1_9BRAS</name>
<evidence type="ECO:0000313" key="2">
    <source>
        <dbReference type="EMBL" id="EOA21886.1"/>
    </source>
</evidence>
<sequence>MQSLIISKPECCFYSSSKPLLPGNIKYTNSNMNIIIYLSYSPNMMITCSLCFIAKVQLTSSSFLLPRFHMHNCKKLINESEDYS</sequence>
<feature type="transmembrane region" description="Helical" evidence="1">
    <location>
        <begin position="34"/>
        <end position="54"/>
    </location>
</feature>
<accession>R0FIL1</accession>
<proteinExistence type="predicted"/>
<reference evidence="3" key="1">
    <citation type="journal article" date="2013" name="Nat. Genet.">
        <title>The Capsella rubella genome and the genomic consequences of rapid mating system evolution.</title>
        <authorList>
            <person name="Slotte T."/>
            <person name="Hazzouri K.M."/>
            <person name="Agren J.A."/>
            <person name="Koenig D."/>
            <person name="Maumus F."/>
            <person name="Guo Y.L."/>
            <person name="Steige K."/>
            <person name="Platts A.E."/>
            <person name="Escobar J.S."/>
            <person name="Newman L.K."/>
            <person name="Wang W."/>
            <person name="Mandakova T."/>
            <person name="Vello E."/>
            <person name="Smith L.M."/>
            <person name="Henz S.R."/>
            <person name="Steffen J."/>
            <person name="Takuno S."/>
            <person name="Brandvain Y."/>
            <person name="Coop G."/>
            <person name="Andolfatto P."/>
            <person name="Hu T.T."/>
            <person name="Blanchette M."/>
            <person name="Clark R.M."/>
            <person name="Quesneville H."/>
            <person name="Nordborg M."/>
            <person name="Gaut B.S."/>
            <person name="Lysak M.A."/>
            <person name="Jenkins J."/>
            <person name="Grimwood J."/>
            <person name="Chapman J."/>
            <person name="Prochnik S."/>
            <person name="Shu S."/>
            <person name="Rokhsar D."/>
            <person name="Schmutz J."/>
            <person name="Weigel D."/>
            <person name="Wright S.I."/>
        </authorList>
    </citation>
    <scope>NUCLEOTIDE SEQUENCE [LARGE SCALE GENOMIC DNA]</scope>
    <source>
        <strain evidence="3">cv. Monte Gargano</strain>
    </source>
</reference>
<keyword evidence="1" id="KW-0472">Membrane</keyword>
<evidence type="ECO:0000313" key="3">
    <source>
        <dbReference type="Proteomes" id="UP000029121"/>
    </source>
</evidence>
<keyword evidence="1" id="KW-1133">Transmembrane helix</keyword>
<protein>
    <submittedName>
        <fullName evidence="2">Uncharacterized protein</fullName>
    </submittedName>
</protein>
<organism evidence="2 3">
    <name type="scientific">Capsella rubella</name>
    <dbReference type="NCBI Taxonomy" id="81985"/>
    <lineage>
        <taxon>Eukaryota</taxon>
        <taxon>Viridiplantae</taxon>
        <taxon>Streptophyta</taxon>
        <taxon>Embryophyta</taxon>
        <taxon>Tracheophyta</taxon>
        <taxon>Spermatophyta</taxon>
        <taxon>Magnoliopsida</taxon>
        <taxon>eudicotyledons</taxon>
        <taxon>Gunneridae</taxon>
        <taxon>Pentapetalae</taxon>
        <taxon>rosids</taxon>
        <taxon>malvids</taxon>
        <taxon>Brassicales</taxon>
        <taxon>Brassicaceae</taxon>
        <taxon>Camelineae</taxon>
        <taxon>Capsella</taxon>
    </lineage>
</organism>
<dbReference type="EMBL" id="KB870810">
    <property type="protein sequence ID" value="EOA21886.1"/>
    <property type="molecule type" value="Genomic_DNA"/>
</dbReference>
<evidence type="ECO:0000256" key="1">
    <source>
        <dbReference type="SAM" id="Phobius"/>
    </source>
</evidence>
<keyword evidence="3" id="KW-1185">Reference proteome</keyword>
<keyword evidence="1" id="KW-0812">Transmembrane</keyword>
<dbReference type="AlphaFoldDB" id="R0FIL1"/>
<dbReference type="Proteomes" id="UP000029121">
    <property type="component" value="Unassembled WGS sequence"/>
</dbReference>